<organism evidence="3 4">
    <name type="scientific">Nonomuraea ferruginea</name>
    <dbReference type="NCBI Taxonomy" id="46174"/>
    <lineage>
        <taxon>Bacteria</taxon>
        <taxon>Bacillati</taxon>
        <taxon>Actinomycetota</taxon>
        <taxon>Actinomycetes</taxon>
        <taxon>Streptosporangiales</taxon>
        <taxon>Streptosporangiaceae</taxon>
        <taxon>Nonomuraea</taxon>
    </lineage>
</organism>
<feature type="non-terminal residue" evidence="3">
    <location>
        <position position="926"/>
    </location>
</feature>
<dbReference type="InterPro" id="IPR029044">
    <property type="entry name" value="Nucleotide-diphossugar_trans"/>
</dbReference>
<keyword evidence="4" id="KW-1185">Reference proteome</keyword>
<feature type="region of interest" description="Disordered" evidence="1">
    <location>
        <begin position="346"/>
        <end position="375"/>
    </location>
</feature>
<name>A0ABT4SYL1_9ACTN</name>
<feature type="transmembrane region" description="Helical" evidence="2">
    <location>
        <begin position="759"/>
        <end position="777"/>
    </location>
</feature>
<feature type="transmembrane region" description="Helical" evidence="2">
    <location>
        <begin position="458"/>
        <end position="476"/>
    </location>
</feature>
<feature type="transmembrane region" description="Helical" evidence="2">
    <location>
        <begin position="733"/>
        <end position="752"/>
    </location>
</feature>
<dbReference type="EC" id="2.4.-.-" evidence="3"/>
<feature type="transmembrane region" description="Helical" evidence="2">
    <location>
        <begin position="887"/>
        <end position="905"/>
    </location>
</feature>
<dbReference type="Proteomes" id="UP001212498">
    <property type="component" value="Unassembled WGS sequence"/>
</dbReference>
<feature type="transmembrane region" description="Helical" evidence="2">
    <location>
        <begin position="826"/>
        <end position="846"/>
    </location>
</feature>
<gene>
    <name evidence="3" type="ORF">OUY24_17005</name>
</gene>
<dbReference type="GO" id="GO:0016757">
    <property type="term" value="F:glycosyltransferase activity"/>
    <property type="evidence" value="ECO:0007669"/>
    <property type="project" value="UniProtKB-KW"/>
</dbReference>
<comment type="caution">
    <text evidence="3">The sequence shown here is derived from an EMBL/GenBank/DDBJ whole genome shotgun (WGS) entry which is preliminary data.</text>
</comment>
<keyword evidence="3" id="KW-0808">Transferase</keyword>
<dbReference type="PANTHER" id="PTHR43685">
    <property type="entry name" value="GLYCOSYLTRANSFERASE"/>
    <property type="match status" value="1"/>
</dbReference>
<sequence>MSRPYVTVVVVSHDGARWLGETLRGLLGQSRRPDRVVGVDNGSRDGSADLLTEALGPGNVRRLPRSTGFGEAVAEALSDLPAVEDEWVWLLHDDCAPDWRALEALLYAAGQDRKAAVLGPKLRDWLDRRRLLEIGVTVGLTGRRDTGLEPHEFDQGQHDGTREALSVSTAGMLIRRDVWEAAGGLDPFFPLFRDDLDLCWRVRNAGHRVLAVTDAVAWHAEAAARRRRRITVSGDHPRRLDRRNAIFVVMANLPFRTMLWALVRNVLGSFVRTSLFLVGKQPANALDELVALGSILIHPLRLLRARRARRAGRKKGYARVRLLLTPRGSGLRRLVDMVRGFLSGDRPVESAGRHHHAAAPGKPEDPDELPPEDRGAVKRFLGRPGVLLVLALTLVTLVASRSLLGGDRLGGGALVPVTGSAADLWAFYTGGSAGWAPPYVAVLAALSLPAFGQTGPVVSALLLGAVPLAGASAYLATRRLTTLPDLPPFLRRPNHPTGRPPFLRRSKHPPSDRSPAADGPSGRDPFSSSGRSAVADAFSGRDPLSSSGRSPVADGSSGRDPVSPWGRSPVGDGSSGPDFASSSGRSPAGDGSSGPDFASSSGRSPAGDGSSGPDFISSSGRSPAAEGSSGFDLASPSDRALAASGSSRRGLSSTLDVTSAAGRPAGAEPGRRRRGRRGAAVDTGSGAQDEGSAAASPAGRRAGRATATGAAGRAADSAAGWGEGAVTRTGVAVRVWVAATYALLPVVTGAVAAGRLGTAVVHVLLPAYAVLGGHLLFGDPRRSRRAAWGLGLLLAVGTAFVPLVYVLVAVLGGAAAWLLRGARPGVLTSAGIALAVPVALLLPWLVDQALDPGRLLLEAGLHGPALSDARLGPESLLALNPGGPGVPPFWVTAGLVAAGLAALLARRRRRAVAAGWAAALFAMLVA</sequence>
<keyword evidence="2" id="KW-1133">Transmembrane helix</keyword>
<keyword evidence="2" id="KW-0472">Membrane</keyword>
<proteinExistence type="predicted"/>
<dbReference type="SUPFAM" id="SSF53448">
    <property type="entry name" value="Nucleotide-diphospho-sugar transferases"/>
    <property type="match status" value="1"/>
</dbReference>
<feature type="compositionally biased region" description="Low complexity" evidence="1">
    <location>
        <begin position="691"/>
        <end position="708"/>
    </location>
</feature>
<feature type="transmembrane region" description="Helical" evidence="2">
    <location>
        <begin position="245"/>
        <end position="263"/>
    </location>
</feature>
<keyword evidence="3" id="KW-0328">Glycosyltransferase</keyword>
<feature type="transmembrane region" description="Helical" evidence="2">
    <location>
        <begin position="424"/>
        <end position="446"/>
    </location>
</feature>
<dbReference type="RefSeq" id="WP_271276895.1">
    <property type="nucleotide sequence ID" value="NZ_JAPNUD010000040.1"/>
</dbReference>
<evidence type="ECO:0000313" key="3">
    <source>
        <dbReference type="EMBL" id="MDA0642336.1"/>
    </source>
</evidence>
<feature type="region of interest" description="Disordered" evidence="1">
    <location>
        <begin position="485"/>
        <end position="708"/>
    </location>
</feature>
<feature type="transmembrane region" description="Helical" evidence="2">
    <location>
        <begin position="283"/>
        <end position="303"/>
    </location>
</feature>
<dbReference type="EMBL" id="JAPNUD010000040">
    <property type="protein sequence ID" value="MDA0642336.1"/>
    <property type="molecule type" value="Genomic_DNA"/>
</dbReference>
<feature type="transmembrane region" description="Helical" evidence="2">
    <location>
        <begin position="385"/>
        <end position="404"/>
    </location>
</feature>
<feature type="compositionally biased region" description="Low complexity" evidence="1">
    <location>
        <begin position="639"/>
        <end position="653"/>
    </location>
</feature>
<dbReference type="InterPro" id="IPR050834">
    <property type="entry name" value="Glycosyltransf_2"/>
</dbReference>
<feature type="transmembrane region" description="Helical" evidence="2">
    <location>
        <begin position="789"/>
        <end position="819"/>
    </location>
</feature>
<protein>
    <submittedName>
        <fullName evidence="3">Glycosyltransferase</fullName>
        <ecNumber evidence="3">2.4.-.-</ecNumber>
    </submittedName>
</protein>
<evidence type="ECO:0000256" key="1">
    <source>
        <dbReference type="SAM" id="MobiDB-lite"/>
    </source>
</evidence>
<dbReference type="PANTHER" id="PTHR43685:SF3">
    <property type="entry name" value="SLR2126 PROTEIN"/>
    <property type="match status" value="1"/>
</dbReference>
<reference evidence="3 4" key="1">
    <citation type="submission" date="2022-11" db="EMBL/GenBank/DDBJ databases">
        <title>Nonomuraea corallina sp. nov., a new species of the genus Nonomuraea isolated from sea side sediment in Thai sea.</title>
        <authorList>
            <person name="Ngamcharungchit C."/>
            <person name="Matsumoto A."/>
            <person name="Suriyachadkun C."/>
            <person name="Panbangred W."/>
            <person name="Inahashi Y."/>
            <person name="Intra B."/>
        </authorList>
    </citation>
    <scope>NUCLEOTIDE SEQUENCE [LARGE SCALE GENOMIC DNA]</scope>
    <source>
        <strain evidence="3 4">DSM 43553</strain>
    </source>
</reference>
<dbReference type="Pfam" id="PF13641">
    <property type="entry name" value="Glyco_tranf_2_3"/>
    <property type="match status" value="1"/>
</dbReference>
<dbReference type="Gene3D" id="3.90.550.10">
    <property type="entry name" value="Spore Coat Polysaccharide Biosynthesis Protein SpsA, Chain A"/>
    <property type="match status" value="1"/>
</dbReference>
<keyword evidence="2" id="KW-0812">Transmembrane</keyword>
<accession>A0ABT4SYL1</accession>
<evidence type="ECO:0000256" key="2">
    <source>
        <dbReference type="SAM" id="Phobius"/>
    </source>
</evidence>
<evidence type="ECO:0000313" key="4">
    <source>
        <dbReference type="Proteomes" id="UP001212498"/>
    </source>
</evidence>